<dbReference type="RefSeq" id="XP_069199425.1">
    <property type="nucleotide sequence ID" value="XM_069346556.1"/>
</dbReference>
<dbReference type="InterPro" id="IPR000250">
    <property type="entry name" value="Peptidase_G1"/>
</dbReference>
<feature type="chain" id="PRO_5046741251" description="Aspergillopepsin-2" evidence="1">
    <location>
        <begin position="20"/>
        <end position="279"/>
    </location>
</feature>
<dbReference type="InterPro" id="IPR038656">
    <property type="entry name" value="Peptidase_G1_sf"/>
</dbReference>
<dbReference type="InterPro" id="IPR013320">
    <property type="entry name" value="ConA-like_dom_sf"/>
</dbReference>
<dbReference type="Gene3D" id="2.60.120.700">
    <property type="entry name" value="Peptidase G1"/>
    <property type="match status" value="1"/>
</dbReference>
<keyword evidence="3" id="KW-1185">Reference proteome</keyword>
<evidence type="ECO:0000313" key="3">
    <source>
        <dbReference type="Proteomes" id="UP001562354"/>
    </source>
</evidence>
<dbReference type="Proteomes" id="UP001562354">
    <property type="component" value="Unassembled WGS sequence"/>
</dbReference>
<proteinExistence type="predicted"/>
<sequence>MKFSAVLATAVLSASAVLAAPGTAARRARNAEKIAKRASGVRSSKPMIPANFTGQVEGPKDLQADYSTNWAGAVLIGSGYKGVSGEFTIPDPSLPFGSSSGGLHSASAWVGIDGDTCETAILQTGVDFNNENGQVSFDAWYEWYPDYSYDFSGIGFSVGDKVRVSIDATSTRAGVATVENLSKGTKVSHTFSGESDALCETNAEWIVEDFTEISGGSESLVPLVDFGTVTFTDAYATTSGGTVGLSGATVIDMINEEGTSVVAATTIEGSNSVAVTYTG</sequence>
<dbReference type="PANTHER" id="PTHR37536:SF1">
    <property type="entry name" value="ASPERGILLOPEPSIN, PUTAITVE (AFU_ORTHOLOGUE AFUA_7G01200)"/>
    <property type="match status" value="1"/>
</dbReference>
<dbReference type="CDD" id="cd13426">
    <property type="entry name" value="Peptidase_G1"/>
    <property type="match status" value="1"/>
</dbReference>
<dbReference type="GeneID" id="95980279"/>
<dbReference type="EMBL" id="JBFMKM010000010">
    <property type="protein sequence ID" value="KAL1303150.1"/>
    <property type="molecule type" value="Genomic_DNA"/>
</dbReference>
<dbReference type="PANTHER" id="PTHR37536">
    <property type="entry name" value="PUTATIVE (AFU_ORTHOLOGUE AFUA_3G02970)-RELATED"/>
    <property type="match status" value="1"/>
</dbReference>
<protein>
    <recommendedName>
        <fullName evidence="4">Aspergillopepsin-2</fullName>
    </recommendedName>
</protein>
<reference evidence="2 3" key="1">
    <citation type="submission" date="2024-07" db="EMBL/GenBank/DDBJ databases">
        <title>Draft sequence of the Neodothiora populina.</title>
        <authorList>
            <person name="Drown D.D."/>
            <person name="Schuette U.S."/>
            <person name="Buechlein A.B."/>
            <person name="Rusch D.R."/>
            <person name="Winton L.W."/>
            <person name="Adams G.A."/>
        </authorList>
    </citation>
    <scope>NUCLEOTIDE SEQUENCE [LARGE SCALE GENOMIC DNA]</scope>
    <source>
        <strain evidence="2 3">CPC 39397</strain>
    </source>
</reference>
<keyword evidence="1" id="KW-0732">Signal</keyword>
<dbReference type="SUPFAM" id="SSF49899">
    <property type="entry name" value="Concanavalin A-like lectins/glucanases"/>
    <property type="match status" value="1"/>
</dbReference>
<dbReference type="PRINTS" id="PR00977">
    <property type="entry name" value="SCYTLDPTASE"/>
</dbReference>
<evidence type="ECO:0000313" key="2">
    <source>
        <dbReference type="EMBL" id="KAL1303150.1"/>
    </source>
</evidence>
<feature type="signal peptide" evidence="1">
    <location>
        <begin position="1"/>
        <end position="19"/>
    </location>
</feature>
<evidence type="ECO:0000256" key="1">
    <source>
        <dbReference type="SAM" id="SignalP"/>
    </source>
</evidence>
<comment type="caution">
    <text evidence="2">The sequence shown here is derived from an EMBL/GenBank/DDBJ whole genome shotgun (WGS) entry which is preliminary data.</text>
</comment>
<gene>
    <name evidence="2" type="ORF">AAFC00_006580</name>
</gene>
<evidence type="ECO:0008006" key="4">
    <source>
        <dbReference type="Google" id="ProtNLM"/>
    </source>
</evidence>
<organism evidence="2 3">
    <name type="scientific">Neodothiora populina</name>
    <dbReference type="NCBI Taxonomy" id="2781224"/>
    <lineage>
        <taxon>Eukaryota</taxon>
        <taxon>Fungi</taxon>
        <taxon>Dikarya</taxon>
        <taxon>Ascomycota</taxon>
        <taxon>Pezizomycotina</taxon>
        <taxon>Dothideomycetes</taxon>
        <taxon>Dothideomycetidae</taxon>
        <taxon>Dothideales</taxon>
        <taxon>Dothioraceae</taxon>
        <taxon>Neodothiora</taxon>
    </lineage>
</organism>
<accession>A0ABR3PAF4</accession>
<name>A0ABR3PAF4_9PEZI</name>
<dbReference type="Pfam" id="PF01828">
    <property type="entry name" value="Peptidase_A4"/>
    <property type="match status" value="1"/>
</dbReference>